<dbReference type="SUPFAM" id="SSF47781">
    <property type="entry name" value="RuvA domain 2-like"/>
    <property type="match status" value="1"/>
</dbReference>
<evidence type="ECO:0000256" key="3">
    <source>
        <dbReference type="ARBA" id="ARBA00023125"/>
    </source>
</evidence>
<feature type="region of interest" description="Domain III" evidence="6">
    <location>
        <begin position="159"/>
        <end position="205"/>
    </location>
</feature>
<organism evidence="9 10">
    <name type="scientific">Micavibrio aeruginosavorus</name>
    <dbReference type="NCBI Taxonomy" id="349221"/>
    <lineage>
        <taxon>Bacteria</taxon>
        <taxon>Pseudomonadati</taxon>
        <taxon>Bdellovibrionota</taxon>
        <taxon>Bdellovibrionia</taxon>
        <taxon>Bdellovibrionales</taxon>
        <taxon>Pseudobdellovibrionaceae</taxon>
        <taxon>Micavibrio</taxon>
    </lineage>
</organism>
<comment type="similarity">
    <text evidence="6">Belongs to the RuvA family.</text>
</comment>
<evidence type="ECO:0000256" key="2">
    <source>
        <dbReference type="ARBA" id="ARBA00022763"/>
    </source>
</evidence>
<dbReference type="SUPFAM" id="SSF46929">
    <property type="entry name" value="DNA helicase RuvA subunit, C-terminal domain"/>
    <property type="match status" value="1"/>
</dbReference>
<sequence>MIAKLSGIMDSAGQDYLILDVNGVGYQVFASGRTLSRVQKGEPLSLLIDTHVREDHIHLYGFMDKAEQEWFRLLTSVQGVGAKVGMAILSACPVDRLGFAIAAGDAAFVRQADGVGPKLATRIVTELKDKAAKIDLAPSSKPQGQAPTKTIGQFSPADVESDAVSALVNLGYGRADAYSAVLQVRGKANDNLSEILKLALKELGS</sequence>
<evidence type="ECO:0000259" key="7">
    <source>
        <dbReference type="Pfam" id="PF01330"/>
    </source>
</evidence>
<evidence type="ECO:0000313" key="9">
    <source>
        <dbReference type="EMBL" id="QQG35455.1"/>
    </source>
</evidence>
<comment type="function">
    <text evidence="6">The RuvA-RuvB-RuvC complex processes Holliday junction (HJ) DNA during genetic recombination and DNA repair, while the RuvA-RuvB complex plays an important role in the rescue of blocked DNA replication forks via replication fork reversal (RFR). RuvA specifically binds to HJ cruciform DNA, conferring on it an open structure. The RuvB hexamer acts as an ATP-dependent pump, pulling dsDNA into and through the RuvAB complex. HJ branch migration allows RuvC to scan DNA until it finds its consensus sequence, where it cleaves and resolves the cruciform DNA.</text>
</comment>
<dbReference type="SUPFAM" id="SSF50249">
    <property type="entry name" value="Nucleic acid-binding proteins"/>
    <property type="match status" value="1"/>
</dbReference>
<keyword evidence="3 6" id="KW-0238">DNA-binding</keyword>
<accession>A0A7T5UGL6</accession>
<gene>
    <name evidence="6 9" type="primary">ruvA</name>
    <name evidence="9" type="ORF">HYS17_07880</name>
</gene>
<dbReference type="GO" id="GO:0006310">
    <property type="term" value="P:DNA recombination"/>
    <property type="evidence" value="ECO:0007669"/>
    <property type="project" value="UniProtKB-UniRule"/>
</dbReference>
<dbReference type="GO" id="GO:0006281">
    <property type="term" value="P:DNA repair"/>
    <property type="evidence" value="ECO:0007669"/>
    <property type="project" value="UniProtKB-UniRule"/>
</dbReference>
<dbReference type="CDD" id="cd14332">
    <property type="entry name" value="UBA_RuvA_C"/>
    <property type="match status" value="1"/>
</dbReference>
<evidence type="ECO:0000256" key="5">
    <source>
        <dbReference type="ARBA" id="ARBA00023204"/>
    </source>
</evidence>
<protein>
    <recommendedName>
        <fullName evidence="6">Holliday junction branch migration complex subunit RuvA</fullName>
    </recommendedName>
</protein>
<evidence type="ECO:0000256" key="6">
    <source>
        <dbReference type="HAMAP-Rule" id="MF_00031"/>
    </source>
</evidence>
<dbReference type="HAMAP" id="MF_00031">
    <property type="entry name" value="DNA_HJ_migration_RuvA"/>
    <property type="match status" value="1"/>
</dbReference>
<feature type="domain" description="DNA helicase Holliday junction RuvA type" evidence="7">
    <location>
        <begin position="1"/>
        <end position="61"/>
    </location>
</feature>
<comment type="domain">
    <text evidence="6">Has three domains with a flexible linker between the domains II and III and assumes an 'L' shape. Domain III is highly mobile and contacts RuvB.</text>
</comment>
<dbReference type="NCBIfam" id="TIGR00084">
    <property type="entry name" value="ruvA"/>
    <property type="match status" value="1"/>
</dbReference>
<dbReference type="InterPro" id="IPR036267">
    <property type="entry name" value="RuvA_C_sf"/>
</dbReference>
<dbReference type="Pfam" id="PF07499">
    <property type="entry name" value="RuvA_C"/>
    <property type="match status" value="1"/>
</dbReference>
<dbReference type="Proteomes" id="UP000595362">
    <property type="component" value="Chromosome"/>
</dbReference>
<dbReference type="InterPro" id="IPR011114">
    <property type="entry name" value="RuvA_C"/>
</dbReference>
<dbReference type="GO" id="GO:0005524">
    <property type="term" value="F:ATP binding"/>
    <property type="evidence" value="ECO:0007669"/>
    <property type="project" value="InterPro"/>
</dbReference>
<comment type="subcellular location">
    <subcellularLocation>
        <location evidence="6">Cytoplasm</location>
    </subcellularLocation>
</comment>
<feature type="domain" description="Holliday junction DNA helicase RuvA C-terminal" evidence="8">
    <location>
        <begin position="158"/>
        <end position="203"/>
    </location>
</feature>
<dbReference type="InterPro" id="IPR013849">
    <property type="entry name" value="DNA_helicase_Holl-junc_RuvA_I"/>
</dbReference>
<dbReference type="Gene3D" id="1.10.8.10">
    <property type="entry name" value="DNA helicase RuvA subunit, C-terminal domain"/>
    <property type="match status" value="1"/>
</dbReference>
<dbReference type="Pfam" id="PF14520">
    <property type="entry name" value="HHH_5"/>
    <property type="match status" value="1"/>
</dbReference>
<keyword evidence="4 6" id="KW-0233">DNA recombination</keyword>
<evidence type="ECO:0000256" key="1">
    <source>
        <dbReference type="ARBA" id="ARBA00022490"/>
    </source>
</evidence>
<dbReference type="GO" id="GO:0009378">
    <property type="term" value="F:four-way junction helicase activity"/>
    <property type="evidence" value="ECO:0007669"/>
    <property type="project" value="InterPro"/>
</dbReference>
<dbReference type="InterPro" id="IPR012340">
    <property type="entry name" value="NA-bd_OB-fold"/>
</dbReference>
<name>A0A7T5UGL6_9BACT</name>
<dbReference type="GO" id="GO:0048476">
    <property type="term" value="C:Holliday junction resolvase complex"/>
    <property type="evidence" value="ECO:0007669"/>
    <property type="project" value="UniProtKB-UniRule"/>
</dbReference>
<dbReference type="GO" id="GO:0000400">
    <property type="term" value="F:four-way junction DNA binding"/>
    <property type="evidence" value="ECO:0007669"/>
    <property type="project" value="UniProtKB-UniRule"/>
</dbReference>
<evidence type="ECO:0000313" key="10">
    <source>
        <dbReference type="Proteomes" id="UP000595362"/>
    </source>
</evidence>
<dbReference type="GO" id="GO:0005737">
    <property type="term" value="C:cytoplasm"/>
    <property type="evidence" value="ECO:0007669"/>
    <property type="project" value="UniProtKB-SubCell"/>
</dbReference>
<evidence type="ECO:0000259" key="8">
    <source>
        <dbReference type="Pfam" id="PF07499"/>
    </source>
</evidence>
<keyword evidence="5 6" id="KW-0234">DNA repair</keyword>
<evidence type="ECO:0000256" key="4">
    <source>
        <dbReference type="ARBA" id="ARBA00023172"/>
    </source>
</evidence>
<keyword evidence="1 6" id="KW-0963">Cytoplasm</keyword>
<proteinExistence type="inferred from homology"/>
<dbReference type="Pfam" id="PF01330">
    <property type="entry name" value="RuvA_N"/>
    <property type="match status" value="1"/>
</dbReference>
<reference evidence="9 10" key="1">
    <citation type="submission" date="2020-07" db="EMBL/GenBank/DDBJ databases">
        <title>Huge and variable diversity of episymbiotic CPR bacteria and DPANN archaea in groundwater ecosystems.</title>
        <authorList>
            <person name="He C.Y."/>
            <person name="Keren R."/>
            <person name="Whittaker M."/>
            <person name="Farag I.F."/>
            <person name="Doudna J."/>
            <person name="Cate J.H.D."/>
            <person name="Banfield J.F."/>
        </authorList>
    </citation>
    <scope>NUCLEOTIDE SEQUENCE [LARGE SCALE GENOMIC DNA]</scope>
    <source>
        <strain evidence="9">NC_groundwater_70_Ag_B-0.1um_54_66</strain>
    </source>
</reference>
<dbReference type="InterPro" id="IPR010994">
    <property type="entry name" value="RuvA_2-like"/>
</dbReference>
<comment type="subunit">
    <text evidence="6">Homotetramer. Forms an RuvA(8)-RuvB(12)-Holliday junction (HJ) complex. HJ DNA is sandwiched between 2 RuvA tetramers; dsDNA enters through RuvA and exits via RuvB. An RuvB hexamer assembles on each DNA strand where it exits the tetramer. Each RuvB hexamer is contacted by two RuvA subunits (via domain III) on 2 adjacent RuvB subunits; this complex drives branch migration. In the full resolvosome a probable DNA-RuvA(4)-RuvB(12)-RuvC(2) complex forms which resolves the HJ.</text>
</comment>
<dbReference type="AlphaFoldDB" id="A0A7T5UGL6"/>
<dbReference type="Gene3D" id="1.10.150.20">
    <property type="entry name" value="5' to 3' exonuclease, C-terminal subdomain"/>
    <property type="match status" value="1"/>
</dbReference>
<dbReference type="Gene3D" id="2.40.50.140">
    <property type="entry name" value="Nucleic acid-binding proteins"/>
    <property type="match status" value="1"/>
</dbReference>
<comment type="caution">
    <text evidence="6">Lacks conserved residue(s) required for the propagation of feature annotation.</text>
</comment>
<keyword evidence="2 6" id="KW-0227">DNA damage</keyword>
<dbReference type="InterPro" id="IPR000085">
    <property type="entry name" value="RuvA"/>
</dbReference>
<dbReference type="GO" id="GO:0009379">
    <property type="term" value="C:Holliday junction helicase complex"/>
    <property type="evidence" value="ECO:0007669"/>
    <property type="project" value="InterPro"/>
</dbReference>
<dbReference type="EMBL" id="CP066681">
    <property type="protein sequence ID" value="QQG35455.1"/>
    <property type="molecule type" value="Genomic_DNA"/>
</dbReference>